<dbReference type="EMBL" id="AUZJ01000033">
    <property type="protein sequence ID" value="ERF60806.1"/>
    <property type="molecule type" value="Genomic_DNA"/>
</dbReference>
<evidence type="ECO:0000313" key="2">
    <source>
        <dbReference type="EMBL" id="ERK03494.1"/>
    </source>
</evidence>
<dbReference type="STRING" id="1125725.HMPREF1325_0459"/>
<protein>
    <submittedName>
        <fullName evidence="1">Trypsin-like peptidase domain protein</fullName>
    </submittedName>
</protein>
<dbReference type="Pfam" id="PF13365">
    <property type="entry name" value="Trypsin_2"/>
    <property type="match status" value="1"/>
</dbReference>
<proteinExistence type="predicted"/>
<dbReference type="PATRIC" id="fig|1125725.3.peg.1220"/>
<dbReference type="Proteomes" id="UP000016646">
    <property type="component" value="Unassembled WGS sequence"/>
</dbReference>
<evidence type="ECO:0000313" key="1">
    <source>
        <dbReference type="EMBL" id="ERF60806.1"/>
    </source>
</evidence>
<dbReference type="RefSeq" id="WP_021330260.1">
    <property type="nucleotide sequence ID" value="NZ_AUZJ01000033.1"/>
</dbReference>
<dbReference type="Proteomes" id="UP000016412">
    <property type="component" value="Unassembled WGS sequence"/>
</dbReference>
<sequence>MKNIKNTRKLYFALVVWACAFVSVYAQTILESAVLEKVQAAVFEVVVEKPAEGKLTYEKKLPLERIPFAIRNDAYLPIGTAFLMSDGKFYSAAHVFSLYKETLYTNYFLRGKDGKTWKIASVTKFATDRDFICFDAENFTADKNKGLSVAPDASLNSTVFSVGNALGEGIVIRNGVLTSRTPEQENGAWQWLRFSAAASPGNSGGPLITEKGDVLGIIAMKSQNENLNYALPFAETKNVPDNTGVVHIPFYYRLPTILTERFYHIFDEKLSLPQNLGSLRAEITSRYRKNTDALVHDLGERFAPDADEGFARAAGAAEMLSNSYMIGFPYTIYLSDAGKWDYMRPKEISTHQLGDNGFVNFGSMLGYTFAYIVKPESVALKNLIASPKTYVDYILSASKITRNVAGENIAITSLGDPCKSDKHIDRFGRTWLINYWELPFVDYMAIAYALPMPDGVYVMLKFDSYGDVLNGHRQDMAFIADYAYPSYSAELKNWKEYLSLSEAEAGKRDPIIASLSLDYSKKRIALKTGAYSVDLPSSVLTPADDTTLGLSIGYAFKDGKVVQEERALSLSTNKRAENYRFLFISKQPKPDKSALKTTTESWEQKRDCIPPYDGKPYDSEQYTFVDKILYPNGVTYKTRSSADCIYILGGELGGQGKKSEALRFIAAAEKGVRVR</sequence>
<accession>U2MWB0</accession>
<reference evidence="3 4" key="1">
    <citation type="submission" date="2013-08" db="EMBL/GenBank/DDBJ databases">
        <authorList>
            <person name="Durkin A.S."/>
            <person name="Haft D.R."/>
            <person name="McCorrison J."/>
            <person name="Torralba M."/>
            <person name="Gillis M."/>
            <person name="Haft D.H."/>
            <person name="Methe B."/>
            <person name="Sutton G."/>
            <person name="Nelson K.E."/>
        </authorList>
    </citation>
    <scope>NUCLEOTIDE SEQUENCE [LARGE SCALE GENOMIC DNA]</scope>
    <source>
        <strain evidence="2 4">ATCC 35536</strain>
        <strain evidence="1 3">VPI DR56BR1116</strain>
    </source>
</reference>
<keyword evidence="4" id="KW-1185">Reference proteome</keyword>
<dbReference type="InterPro" id="IPR009003">
    <property type="entry name" value="Peptidase_S1_PA"/>
</dbReference>
<dbReference type="Gene3D" id="2.40.10.120">
    <property type="match status" value="1"/>
</dbReference>
<dbReference type="EMBL" id="AVQI01000032">
    <property type="protein sequence ID" value="ERK03494.1"/>
    <property type="molecule type" value="Genomic_DNA"/>
</dbReference>
<organism evidence="1 3">
    <name type="scientific">Treponema socranskii subsp. socranskii VPI DR56BR1116 = ATCC 35536</name>
    <dbReference type="NCBI Taxonomy" id="1125725"/>
    <lineage>
        <taxon>Bacteria</taxon>
        <taxon>Pseudomonadati</taxon>
        <taxon>Spirochaetota</taxon>
        <taxon>Spirochaetia</taxon>
        <taxon>Spirochaetales</taxon>
        <taxon>Treponemataceae</taxon>
        <taxon>Treponema</taxon>
    </lineage>
</organism>
<evidence type="ECO:0000313" key="3">
    <source>
        <dbReference type="Proteomes" id="UP000016412"/>
    </source>
</evidence>
<evidence type="ECO:0000313" key="4">
    <source>
        <dbReference type="Proteomes" id="UP000016646"/>
    </source>
</evidence>
<dbReference type="SUPFAM" id="SSF50494">
    <property type="entry name" value="Trypsin-like serine proteases"/>
    <property type="match status" value="1"/>
</dbReference>
<dbReference type="eggNOG" id="COG0265">
    <property type="taxonomic scope" value="Bacteria"/>
</dbReference>
<gene>
    <name evidence="2" type="ORF">HMPREF0860_2519</name>
    <name evidence="1" type="ORF">HMPREF1325_0459</name>
</gene>
<comment type="caution">
    <text evidence="1">The sequence shown here is derived from an EMBL/GenBank/DDBJ whole genome shotgun (WGS) entry which is preliminary data.</text>
</comment>
<name>U2MWB0_TRESO</name>
<dbReference type="AlphaFoldDB" id="U2MWB0"/>